<reference evidence="9" key="9">
    <citation type="journal article" date="2010" name="J. Steroid Biochem. Mol. Biol.">
        <title>Steroid degradation genes in Comamonas testosteroni TA441: Isolation of genes encoding a ?4(5)-isomerase and 3?- and 3?-dehydrogenases and evidence for a 100 kb steroid degradation gene hot spot.</title>
        <authorList>
            <person name="Horinouchi M."/>
            <person name="Kurita T."/>
            <person name="Hayashi T."/>
            <person name="Kudo T."/>
        </authorList>
    </citation>
    <scope>NUCLEOTIDE SEQUENCE</scope>
    <source>
        <strain evidence="9">T441</strain>
    </source>
</reference>
<dbReference type="Pfam" id="PF00441">
    <property type="entry name" value="Acyl-CoA_dh_1"/>
    <property type="match status" value="1"/>
</dbReference>
<dbReference type="SUPFAM" id="SSF47203">
    <property type="entry name" value="Acyl-CoA dehydrogenase C-terminal domain-like"/>
    <property type="match status" value="1"/>
</dbReference>
<dbReference type="InterPro" id="IPR013786">
    <property type="entry name" value="AcylCoA_DH/ox_N"/>
</dbReference>
<evidence type="ECO:0000256" key="5">
    <source>
        <dbReference type="ARBA" id="ARBA00023002"/>
    </source>
</evidence>
<dbReference type="PANTHER" id="PTHR43884">
    <property type="entry name" value="ACYL-COA DEHYDROGENASE"/>
    <property type="match status" value="1"/>
</dbReference>
<reference evidence="9" key="3">
    <citation type="journal article" date="2003" name="Appl. Environ. Microbiol.">
        <title>A new bacterial steroid degradation gene cluster in Comamonas testosteroni TA441 which consists of aromatic-compound degradation genes for seco-steroids and 3-ketosteroid dehydrogenase genes.</title>
        <authorList>
            <person name="Horinouchi M."/>
            <person name="Hayashi T."/>
            <person name="Yamamoto T."/>
            <person name="Kudo T."/>
        </authorList>
    </citation>
    <scope>NUCLEOTIDE SEQUENCE</scope>
    <source>
        <strain evidence="9">T441</strain>
    </source>
</reference>
<dbReference type="PANTHER" id="PTHR43884:SF20">
    <property type="entry name" value="ACYL-COA DEHYDROGENASE FADE28"/>
    <property type="match status" value="1"/>
</dbReference>
<evidence type="ECO:0000259" key="8">
    <source>
        <dbReference type="Pfam" id="PF02771"/>
    </source>
</evidence>
<reference evidence="9" key="10">
    <citation type="journal article" date="2012" name="J. Steroid Biochem. Mol. Biol.">
        <title>Steroid degradation in Comamonas testosteroni.</title>
        <authorList>
            <person name="Horinouchi M."/>
            <person name="Hayashi T."/>
            <person name="Kudo T."/>
        </authorList>
    </citation>
    <scope>NUCLEOTIDE SEQUENCE</scope>
    <source>
        <strain evidence="9">T441</strain>
    </source>
</reference>
<feature type="region of interest" description="Disordered" evidence="6">
    <location>
        <begin position="9"/>
        <end position="33"/>
    </location>
</feature>
<feature type="domain" description="Acyl-CoA dehydrogenase/oxidase N-terminal" evidence="8">
    <location>
        <begin position="48"/>
        <end position="129"/>
    </location>
</feature>
<proteinExistence type="inferred from homology"/>
<reference evidence="9" key="6">
    <citation type="journal article" date="2005" name="Appl. Environ. Microbiol.">
        <title>Identification of 9,17-dioxo-1,2,3,4,10,19-hexanorandrostan-5-oic acid, 4-hydroxy-2-oxohexanoic acid, and 2-hydroxyhexa-2,4-dienoic acid and related enzymes involved in testosterone degradation in Comamonas testosteroni TA441.</title>
        <authorList>
            <person name="Horinouchi M."/>
            <person name="Hayashi T."/>
            <person name="Koshino H."/>
            <person name="Kurita T."/>
            <person name="Kudo T."/>
        </authorList>
    </citation>
    <scope>NUCLEOTIDE SEQUENCE</scope>
    <source>
        <strain evidence="9">T441</strain>
    </source>
</reference>
<evidence type="ECO:0000256" key="6">
    <source>
        <dbReference type="SAM" id="MobiDB-lite"/>
    </source>
</evidence>
<dbReference type="InterPro" id="IPR036250">
    <property type="entry name" value="AcylCo_DH-like_C"/>
</dbReference>
<feature type="domain" description="Acyl-CoA dehydrogenase/oxidase C-terminal" evidence="7">
    <location>
        <begin position="241"/>
        <end position="381"/>
    </location>
</feature>
<comment type="similarity">
    <text evidence="2">Belongs to the acyl-CoA dehydrogenase family.</text>
</comment>
<keyword evidence="5" id="KW-0560">Oxidoreductase</keyword>
<dbReference type="EMBL" id="LC010134">
    <property type="protein sequence ID" value="BAP91341.1"/>
    <property type="molecule type" value="Genomic_DNA"/>
</dbReference>
<keyword evidence="4" id="KW-0274">FAD</keyword>
<dbReference type="AlphaFoldDB" id="A0A0A8ICD4"/>
<dbReference type="SUPFAM" id="SSF56645">
    <property type="entry name" value="Acyl-CoA dehydrogenase NM domain-like"/>
    <property type="match status" value="1"/>
</dbReference>
<reference evidence="9" key="8">
    <citation type="journal article" date="2008" name="J. Bacteriol.">
        <title>Identification of genes involved in inversion of stereochemistry of a C-12 hydroxyl group in the catabolism of cholic acid by Comamonas testosteroni TA441.</title>
        <authorList>
            <person name="Horinouchi M."/>
            <person name="Hayashi T."/>
            <person name="Koshino H."/>
            <person name="Malon M."/>
            <person name="Yamamoto T."/>
            <person name="Kudo T."/>
        </authorList>
    </citation>
    <scope>NUCLEOTIDE SEQUENCE</scope>
    <source>
        <strain evidence="9">T441</strain>
    </source>
</reference>
<reference evidence="9" key="11">
    <citation type="journal article" date="2014" name="J. Bacteriol.">
        <title>Identification of 9?-hydroxy-17-oxo-1,2,3,4,10,19-hexanorandrostan-5-oic acid in steroid degradation by Comamonas testosteroni TA441 and its conversion to the corresponding 6-en-5-oyl coenzyme A (CoA) involving open reading frame 28 (ORF28)- and ORF30-encoded acyl-CoA dehydrogenases.</title>
        <authorList>
            <person name="Horinouchi M."/>
            <person name="Hayashi T."/>
            <person name="Koshino H."/>
            <person name="Malon M."/>
            <person name="Hirota H."/>
            <person name="Kudo T."/>
        </authorList>
    </citation>
    <scope>NUCLEOTIDE SEQUENCE</scope>
    <source>
        <strain evidence="9">T441</strain>
    </source>
</reference>
<reference evidence="9" key="2">
    <citation type="journal article" date="2003" name="Appl. Environ. Microbiol.">
        <title>Gene encoding the hydrolase for the product of the meta-cleavage reaction in testosterone degradation by Comamonas testosteroni.</title>
        <authorList>
            <person name="Horinouchi M."/>
            <person name="Hayashi T."/>
            <person name="Koshino H."/>
            <person name="Yamamoto T."/>
            <person name="Kudo T."/>
        </authorList>
    </citation>
    <scope>NUCLEOTIDE SEQUENCE</scope>
    <source>
        <strain evidence="9">T441</strain>
    </source>
</reference>
<evidence type="ECO:0000256" key="3">
    <source>
        <dbReference type="ARBA" id="ARBA00022630"/>
    </source>
</evidence>
<organism evidence="9">
    <name type="scientific">Comamonas testosteroni</name>
    <name type="common">Pseudomonas testosteroni</name>
    <dbReference type="NCBI Taxonomy" id="285"/>
    <lineage>
        <taxon>Bacteria</taxon>
        <taxon>Pseudomonadati</taxon>
        <taxon>Pseudomonadota</taxon>
        <taxon>Betaproteobacteria</taxon>
        <taxon>Burkholderiales</taxon>
        <taxon>Comamonadaceae</taxon>
        <taxon>Comamonas</taxon>
    </lineage>
</organism>
<sequence length="421" mass="45863">MAGRFPVLAGRSHLRGQQRDPAQHHRSAHAGSAQILIGRETTMDFTFTEDQIAFRDSISRFLMTEAAPELLRDIWETPTGRSPELWAKIAEQGLMGLSAPEADGGMGMADVDWALLLQEVGYYALPDSLTDTAYVAVGMLCALPQGHESRVWLSRIAAGSCRVAVGHPVNLNVADAALADVLLLPHATATGLELHLVRPAQCEITALSSIDSSRRLSRVRWTASDATRLLDGTQGQKVWDTAGERGALAAAAQMLGLAQRMLDLSVDYVAQRKQFDKVIGSFQAVQHHLSDIVTKIEFAKPVLYRAFYALQHGEPDLAVRISHAKLQCSEASWFAARHSLQVHGAMGYTWEVDLQMFMKRAWVLDAAWGDKAYHAARLTQGLLRSPNAPVGPGSTFDREIDSCASCSAQDAIKNVAEEVAA</sequence>
<reference evidence="9" key="1">
    <citation type="journal article" date="2001" name="Microbiology">
        <title>Meta-cleavage enzyme gene tesB is necessary for testosterone degradation in Comamonas testosteroni TA441.</title>
        <authorList>
            <person name="Horinouchi M."/>
            <person name="Hayashi T."/>
            <person name="Taguchi K."/>
            <person name="Arai H."/>
            <person name="Kudo T."/>
        </authorList>
    </citation>
    <scope>NUCLEOTIDE SEQUENCE</scope>
    <source>
        <strain evidence="9">T441</strain>
    </source>
</reference>
<reference evidence="9" key="5">
    <citation type="journal article" date="2004" name="J. Steroid Biochem. Mol. Biol.">
        <title>The genes encoding the hydroxylase of 3-hydroxy-9,10-secoandrosta-1,3,5(10)-triene-9,17-dione in steroid degradation in Comamonas testosteroni TA441.</title>
        <authorList>
            <person name="Horinouchi M."/>
            <person name="Hayashi T."/>
            <person name="Kudo T."/>
        </authorList>
    </citation>
    <scope>NUCLEOTIDE SEQUENCE</scope>
    <source>
        <strain evidence="9">T441</strain>
    </source>
</reference>
<dbReference type="InterPro" id="IPR009100">
    <property type="entry name" value="AcylCoA_DH/oxidase_NM_dom_sf"/>
</dbReference>
<dbReference type="InterPro" id="IPR037069">
    <property type="entry name" value="AcylCoA_DH/ox_N_sf"/>
</dbReference>
<evidence type="ECO:0000256" key="2">
    <source>
        <dbReference type="ARBA" id="ARBA00009347"/>
    </source>
</evidence>
<dbReference type="Pfam" id="PF02771">
    <property type="entry name" value="Acyl-CoA_dh_N"/>
    <property type="match status" value="1"/>
</dbReference>
<dbReference type="InterPro" id="IPR009075">
    <property type="entry name" value="AcylCo_DH/oxidase_C"/>
</dbReference>
<reference evidence="9" key="12">
    <citation type="journal article" date="2014" name="J. Steroid Biochem. Mol. Biol.">
        <title>Identification of 9?-hydroxy-17-oxo-1,2,3,4,10,19-hexanorandrost-6-en-5-oic acid and ?-oxidation products of the C-17 side chain in cholic acid degradation by Comamonas testosteroni TA441.</title>
        <authorList>
            <person name="Horinouchi M."/>
            <person name="Hayashi T."/>
            <person name="Koshino H."/>
            <person name="Malon M."/>
            <person name="Hirota H."/>
            <person name="Kudo T."/>
        </authorList>
    </citation>
    <scope>NUCLEOTIDE SEQUENCE</scope>
    <source>
        <strain evidence="9">T441</strain>
    </source>
</reference>
<dbReference type="Gene3D" id="1.20.140.10">
    <property type="entry name" value="Butyryl-CoA Dehydrogenase, subunit A, domain 3"/>
    <property type="match status" value="1"/>
</dbReference>
<evidence type="ECO:0000256" key="1">
    <source>
        <dbReference type="ARBA" id="ARBA00001974"/>
    </source>
</evidence>
<dbReference type="Gene3D" id="1.10.540.10">
    <property type="entry name" value="Acyl-CoA dehydrogenase/oxidase, N-terminal domain"/>
    <property type="match status" value="1"/>
</dbReference>
<comment type="cofactor">
    <cofactor evidence="1">
        <name>FAD</name>
        <dbReference type="ChEBI" id="CHEBI:57692"/>
    </cofactor>
</comment>
<accession>A0A0A8ICD4</accession>
<protein>
    <submittedName>
        <fullName evidence="9">Probable acyl-CoA dehydrogenase</fullName>
    </submittedName>
</protein>
<keyword evidence="3" id="KW-0285">Flavoprotein</keyword>
<evidence type="ECO:0000256" key="4">
    <source>
        <dbReference type="ARBA" id="ARBA00022827"/>
    </source>
</evidence>
<dbReference type="GO" id="GO:0050660">
    <property type="term" value="F:flavin adenine dinucleotide binding"/>
    <property type="evidence" value="ECO:0007669"/>
    <property type="project" value="InterPro"/>
</dbReference>
<evidence type="ECO:0000313" key="9">
    <source>
        <dbReference type="EMBL" id="BAP91341.1"/>
    </source>
</evidence>
<reference evidence="9" key="7">
    <citation type="journal article" date="2006" name="J. Steroid Biochem. Mol. Biol.">
        <title>ORF18-disrupted mutant of Comamonas testosteroni TA441 accumulates significant amounts of 9,17-dioxo-1,2,3,4,10,19-hexanorandrostan-5-oic acid and its derivatives after incubation with steroids.</title>
        <authorList>
            <person name="Horinouchi M."/>
            <person name="Hayashi T."/>
            <person name="Koshino H."/>
            <person name="Kudo T."/>
        </authorList>
    </citation>
    <scope>NUCLEOTIDE SEQUENCE</scope>
    <source>
        <strain evidence="9">T441</strain>
    </source>
</reference>
<dbReference type="GO" id="GO:0003995">
    <property type="term" value="F:acyl-CoA dehydrogenase activity"/>
    <property type="evidence" value="ECO:0007669"/>
    <property type="project" value="TreeGrafter"/>
</dbReference>
<name>A0A0A8ICD4_COMTE</name>
<reference evidence="9" key="4">
    <citation type="journal article" date="2004" name="Biochem. Biophys. Res. Commun.">
        <title>Steroid degradation gene cluster of Comamonas testosteroni consisting of 18 putative genes from meta-cleavage enzyme gene tesB to regulator gene tesR.</title>
        <authorList>
            <person name="Horinouchi M."/>
            <person name="Kurita T."/>
            <person name="Yamamoto T."/>
            <person name="Hatori E."/>
            <person name="Hayashi T."/>
            <person name="Kudo T."/>
        </authorList>
    </citation>
    <scope>NUCLEOTIDE SEQUENCE</scope>
    <source>
        <strain evidence="9">T441</strain>
    </source>
</reference>
<evidence type="ECO:0000259" key="7">
    <source>
        <dbReference type="Pfam" id="PF00441"/>
    </source>
</evidence>